<keyword evidence="1" id="KW-0732">Signal</keyword>
<proteinExistence type="predicted"/>
<protein>
    <recommendedName>
        <fullName evidence="4">Lipoprotein</fullName>
    </recommendedName>
</protein>
<dbReference type="RefSeq" id="WP_311560354.1">
    <property type="nucleotide sequence ID" value="NZ_JAVREJ010000048.1"/>
</dbReference>
<evidence type="ECO:0000313" key="3">
    <source>
        <dbReference type="Proteomes" id="UP001183202"/>
    </source>
</evidence>
<dbReference type="PROSITE" id="PS51257">
    <property type="entry name" value="PROKAR_LIPOPROTEIN"/>
    <property type="match status" value="1"/>
</dbReference>
<reference evidence="3" key="1">
    <citation type="submission" date="2023-07" db="EMBL/GenBank/DDBJ databases">
        <title>30 novel species of actinomycetes from the DSMZ collection.</title>
        <authorList>
            <person name="Nouioui I."/>
        </authorList>
    </citation>
    <scope>NUCLEOTIDE SEQUENCE [LARGE SCALE GENOMIC DNA]</scope>
    <source>
        <strain evidence="3">DSM 45834</strain>
    </source>
</reference>
<dbReference type="EMBL" id="JAVREJ010000048">
    <property type="protein sequence ID" value="MDT0353843.1"/>
    <property type="molecule type" value="Genomic_DNA"/>
</dbReference>
<keyword evidence="3" id="KW-1185">Reference proteome</keyword>
<comment type="caution">
    <text evidence="2">The sequence shown here is derived from an EMBL/GenBank/DDBJ whole genome shotgun (WGS) entry which is preliminary data.</text>
</comment>
<evidence type="ECO:0008006" key="4">
    <source>
        <dbReference type="Google" id="ProtNLM"/>
    </source>
</evidence>
<sequence>MPVPQKPKRSHGKLAALGLLVAALLAACVMTGGQAGSTSSDSGAGPAAAPVKPAELAPAKAITAREWQLIAKDPEGHAGQRIVVYGQVVQFDATTGTQGFRANVDGIEHKPEYGYADYDTNTILHSDNETMLAQVVQDDLFKAEVTVAGAKSYETVMGGTMTAPELTVTKIDTIGHV</sequence>
<evidence type="ECO:0000256" key="1">
    <source>
        <dbReference type="SAM" id="SignalP"/>
    </source>
</evidence>
<dbReference type="Proteomes" id="UP001183202">
    <property type="component" value="Unassembled WGS sequence"/>
</dbReference>
<gene>
    <name evidence="2" type="ORF">RM445_30595</name>
</gene>
<feature type="signal peptide" evidence="1">
    <location>
        <begin position="1"/>
        <end position="35"/>
    </location>
</feature>
<accession>A0ABU2NLD4</accession>
<feature type="chain" id="PRO_5045803742" description="Lipoprotein" evidence="1">
    <location>
        <begin position="36"/>
        <end position="177"/>
    </location>
</feature>
<name>A0ABU2NLD4_9PSEU</name>
<organism evidence="2 3">
    <name type="scientific">Pseudonocardia charpentierae</name>
    <dbReference type="NCBI Taxonomy" id="3075545"/>
    <lineage>
        <taxon>Bacteria</taxon>
        <taxon>Bacillati</taxon>
        <taxon>Actinomycetota</taxon>
        <taxon>Actinomycetes</taxon>
        <taxon>Pseudonocardiales</taxon>
        <taxon>Pseudonocardiaceae</taxon>
        <taxon>Pseudonocardia</taxon>
    </lineage>
</organism>
<evidence type="ECO:0000313" key="2">
    <source>
        <dbReference type="EMBL" id="MDT0353843.1"/>
    </source>
</evidence>